<evidence type="ECO:0000313" key="1">
    <source>
        <dbReference type="EMBL" id="CAD6250261.1"/>
    </source>
</evidence>
<sequence>MNLKQLPLECLAWKPPITKDKHLEELVTARLGWGHGYNDCPEPPLVTEDARINHEMPMDDTDVQDIPKSIEVSSEDTWSDAISFLRVQGKKERTTITRTGVSKELPSISGGPNAQKMIEVLRYDSDIAKIRGVVDQIRPQFGVLDQMIEGLNLHVADQAKFIQCQCTEEQTRVEEKYLAEIKELKNALHSKEVEAHTACQILGACISELESDVKRIVRKWDVIIERESKTY</sequence>
<reference evidence="1" key="1">
    <citation type="submission" date="2020-10" db="EMBL/GenBank/DDBJ databases">
        <authorList>
            <person name="Han B."/>
            <person name="Lu T."/>
            <person name="Zhao Q."/>
            <person name="Huang X."/>
            <person name="Zhao Y."/>
        </authorList>
    </citation>
    <scope>NUCLEOTIDE SEQUENCE</scope>
</reference>
<accession>A0A811PZB9</accession>
<comment type="caution">
    <text evidence="1">The sequence shown here is derived from an EMBL/GenBank/DDBJ whole genome shotgun (WGS) entry which is preliminary data.</text>
</comment>
<protein>
    <submittedName>
        <fullName evidence="1">Uncharacterized protein</fullName>
    </submittedName>
</protein>
<organism evidence="1 2">
    <name type="scientific">Miscanthus lutarioriparius</name>
    <dbReference type="NCBI Taxonomy" id="422564"/>
    <lineage>
        <taxon>Eukaryota</taxon>
        <taxon>Viridiplantae</taxon>
        <taxon>Streptophyta</taxon>
        <taxon>Embryophyta</taxon>
        <taxon>Tracheophyta</taxon>
        <taxon>Spermatophyta</taxon>
        <taxon>Magnoliopsida</taxon>
        <taxon>Liliopsida</taxon>
        <taxon>Poales</taxon>
        <taxon>Poaceae</taxon>
        <taxon>PACMAD clade</taxon>
        <taxon>Panicoideae</taxon>
        <taxon>Andropogonodae</taxon>
        <taxon>Andropogoneae</taxon>
        <taxon>Saccharinae</taxon>
        <taxon>Miscanthus</taxon>
    </lineage>
</organism>
<dbReference type="Proteomes" id="UP000604825">
    <property type="component" value="Unassembled WGS sequence"/>
</dbReference>
<keyword evidence="2" id="KW-1185">Reference proteome</keyword>
<dbReference type="AlphaFoldDB" id="A0A811PZB9"/>
<gene>
    <name evidence="1" type="ORF">NCGR_LOCUS34055</name>
</gene>
<proteinExistence type="predicted"/>
<evidence type="ECO:0000313" key="2">
    <source>
        <dbReference type="Proteomes" id="UP000604825"/>
    </source>
</evidence>
<dbReference type="EMBL" id="CAJGYO010000008">
    <property type="protein sequence ID" value="CAD6250261.1"/>
    <property type="molecule type" value="Genomic_DNA"/>
</dbReference>
<name>A0A811PZB9_9POAL</name>